<evidence type="ECO:0000313" key="12">
    <source>
        <dbReference type="Proteomes" id="UP000245845"/>
    </source>
</evidence>
<feature type="transmembrane region" description="Helical" evidence="10">
    <location>
        <begin position="355"/>
        <end position="378"/>
    </location>
</feature>
<dbReference type="GO" id="GO:0015297">
    <property type="term" value="F:antiporter activity"/>
    <property type="evidence" value="ECO:0007669"/>
    <property type="project" value="InterPro"/>
</dbReference>
<evidence type="ECO:0000256" key="9">
    <source>
        <dbReference type="ARBA" id="ARBA00023251"/>
    </source>
</evidence>
<accession>A0A2Y9BAR0</accession>
<comment type="caution">
    <text evidence="11">The sequence shown here is derived from an EMBL/GenBank/DDBJ whole genome shotgun (WGS) entry which is preliminary data.</text>
</comment>
<keyword evidence="9" id="KW-0046">Antibiotic resistance</keyword>
<name>A0A2Y9BAR0_9FIRM</name>
<feature type="transmembrane region" description="Helical" evidence="10">
    <location>
        <begin position="390"/>
        <end position="411"/>
    </location>
</feature>
<evidence type="ECO:0000256" key="1">
    <source>
        <dbReference type="ARBA" id="ARBA00004651"/>
    </source>
</evidence>
<feature type="transmembrane region" description="Helical" evidence="10">
    <location>
        <begin position="55"/>
        <end position="78"/>
    </location>
</feature>
<dbReference type="Pfam" id="PF01554">
    <property type="entry name" value="MatE"/>
    <property type="match status" value="2"/>
</dbReference>
<keyword evidence="8 10" id="KW-0472">Membrane</keyword>
<dbReference type="InterPro" id="IPR051327">
    <property type="entry name" value="MATE_MepA_subfamily"/>
</dbReference>
<evidence type="ECO:0000256" key="2">
    <source>
        <dbReference type="ARBA" id="ARBA00008417"/>
    </source>
</evidence>
<dbReference type="GO" id="GO:0042910">
    <property type="term" value="F:xenobiotic transmembrane transporter activity"/>
    <property type="evidence" value="ECO:0007669"/>
    <property type="project" value="InterPro"/>
</dbReference>
<dbReference type="InterPro" id="IPR048279">
    <property type="entry name" value="MdtK-like"/>
</dbReference>
<organism evidence="11 12">
    <name type="scientific">Faecalicatena orotica</name>
    <dbReference type="NCBI Taxonomy" id="1544"/>
    <lineage>
        <taxon>Bacteria</taxon>
        <taxon>Bacillati</taxon>
        <taxon>Bacillota</taxon>
        <taxon>Clostridia</taxon>
        <taxon>Lachnospirales</taxon>
        <taxon>Lachnospiraceae</taxon>
        <taxon>Faecalicatena</taxon>
    </lineage>
</organism>
<keyword evidence="6 10" id="KW-0812">Transmembrane</keyword>
<feature type="transmembrane region" description="Helical" evidence="10">
    <location>
        <begin position="171"/>
        <end position="192"/>
    </location>
</feature>
<comment type="subcellular location">
    <subcellularLocation>
        <location evidence="1">Cell membrane</location>
        <topology evidence="1">Multi-pass membrane protein</topology>
    </subcellularLocation>
</comment>
<dbReference type="PANTHER" id="PTHR43823">
    <property type="entry name" value="SPORULATION PROTEIN YKVU"/>
    <property type="match status" value="1"/>
</dbReference>
<evidence type="ECO:0000256" key="3">
    <source>
        <dbReference type="ARBA" id="ARBA00022106"/>
    </source>
</evidence>
<keyword evidence="5" id="KW-1003">Cell membrane</keyword>
<feature type="transmembrane region" description="Helical" evidence="10">
    <location>
        <begin position="99"/>
        <end position="122"/>
    </location>
</feature>
<evidence type="ECO:0000256" key="7">
    <source>
        <dbReference type="ARBA" id="ARBA00022989"/>
    </source>
</evidence>
<evidence type="ECO:0000256" key="10">
    <source>
        <dbReference type="SAM" id="Phobius"/>
    </source>
</evidence>
<feature type="transmembrane region" description="Helical" evidence="10">
    <location>
        <begin position="198"/>
        <end position="222"/>
    </location>
</feature>
<feature type="transmembrane region" description="Helical" evidence="10">
    <location>
        <begin position="21"/>
        <end position="43"/>
    </location>
</feature>
<reference evidence="11 12" key="1">
    <citation type="submission" date="2018-05" db="EMBL/GenBank/DDBJ databases">
        <title>The Hungate 1000. A catalogue of reference genomes from the rumen microbiome.</title>
        <authorList>
            <person name="Kelly W."/>
        </authorList>
    </citation>
    <scope>NUCLEOTIDE SEQUENCE [LARGE SCALE GENOMIC DNA]</scope>
    <source>
        <strain evidence="11 12">NLAE-zl-C242</strain>
    </source>
</reference>
<feature type="transmembrane region" description="Helical" evidence="10">
    <location>
        <begin position="423"/>
        <end position="443"/>
    </location>
</feature>
<comment type="similarity">
    <text evidence="2">Belongs to the multi antimicrobial extrusion (MATE) (TC 2.A.66.1) family. MepA subfamily.</text>
</comment>
<feature type="transmembrane region" description="Helical" evidence="10">
    <location>
        <begin position="142"/>
        <end position="159"/>
    </location>
</feature>
<dbReference type="NCBIfam" id="TIGR00797">
    <property type="entry name" value="matE"/>
    <property type="match status" value="1"/>
</dbReference>
<dbReference type="Proteomes" id="UP000245845">
    <property type="component" value="Unassembled WGS sequence"/>
</dbReference>
<gene>
    <name evidence="11" type="ORF">A8806_102255</name>
</gene>
<evidence type="ECO:0000256" key="8">
    <source>
        <dbReference type="ARBA" id="ARBA00023136"/>
    </source>
</evidence>
<dbReference type="InterPro" id="IPR002528">
    <property type="entry name" value="MATE_fam"/>
</dbReference>
<dbReference type="PANTHER" id="PTHR43823:SF3">
    <property type="entry name" value="MULTIDRUG EXPORT PROTEIN MEPA"/>
    <property type="match status" value="1"/>
</dbReference>
<keyword evidence="4" id="KW-0813">Transport</keyword>
<keyword evidence="7 10" id="KW-1133">Transmembrane helix</keyword>
<dbReference type="InterPro" id="IPR045070">
    <property type="entry name" value="MATE_MepA-like"/>
</dbReference>
<evidence type="ECO:0000256" key="6">
    <source>
        <dbReference type="ARBA" id="ARBA00022692"/>
    </source>
</evidence>
<feature type="transmembrane region" description="Helical" evidence="10">
    <location>
        <begin position="319"/>
        <end position="349"/>
    </location>
</feature>
<evidence type="ECO:0000256" key="4">
    <source>
        <dbReference type="ARBA" id="ARBA00022448"/>
    </source>
</evidence>
<evidence type="ECO:0000256" key="5">
    <source>
        <dbReference type="ARBA" id="ARBA00022475"/>
    </source>
</evidence>
<dbReference type="CDD" id="cd13143">
    <property type="entry name" value="MATE_MepA_like"/>
    <property type="match status" value="1"/>
</dbReference>
<dbReference type="PIRSF" id="PIRSF006603">
    <property type="entry name" value="DinF"/>
    <property type="match status" value="1"/>
</dbReference>
<evidence type="ECO:0000313" key="11">
    <source>
        <dbReference type="EMBL" id="PWJ31399.1"/>
    </source>
</evidence>
<protein>
    <recommendedName>
        <fullName evidence="3">Multidrug export protein MepA</fullName>
    </recommendedName>
</protein>
<dbReference type="GO" id="GO:0005886">
    <property type="term" value="C:plasma membrane"/>
    <property type="evidence" value="ECO:0007669"/>
    <property type="project" value="UniProtKB-SubCell"/>
</dbReference>
<dbReference type="AlphaFoldDB" id="A0A2Y9BAR0"/>
<proteinExistence type="inferred from homology"/>
<dbReference type="GO" id="GO:0046677">
    <property type="term" value="P:response to antibiotic"/>
    <property type="evidence" value="ECO:0007669"/>
    <property type="project" value="UniProtKB-KW"/>
</dbReference>
<sequence>MHGSMSQDEKFQMMTEAPIPGLIGRLAVPTIISMLITSFYNMADTFFVGRVGTSATAAVGVAFPIMAVIQALGFFCGHGSGNSISRRLGSKDSGAAEQLAATGFFLALFLGIVVMGLGLVFLKPLCILLGSTDTILPYTEQYLGIILIGAPYMTAQLVLNNQIRFQGNAFYSMIGITTGAVLNIALDPLFIFVFHMGIAGAALATILSQFVSFLMLLAGIRISKCIPIRFRNIRLHKDRLQEIMGGGLPSLFRQGLGSVATMTLNIAANPYGDAAIAAMSIVSRIMMFAGSALIGFGQGFQPVCGFNYGAKKFGRVREAFWFCMKVSTVVLFFLSIGGMLLSGHLIGIFRNDADVIRIGTTALQFQCLTFTLNGWIIMNNMMMQTMGKTVYASILASARQGLFFIPALLVLPRLFGLLGIQMAQAVADLCTVVITTVLCRIVMTQMRREEQEYAVLEPEESE</sequence>
<keyword evidence="12" id="KW-1185">Reference proteome</keyword>
<dbReference type="EMBL" id="QGDL01000002">
    <property type="protein sequence ID" value="PWJ31399.1"/>
    <property type="molecule type" value="Genomic_DNA"/>
</dbReference>